<reference evidence="2 3" key="1">
    <citation type="submission" date="2019-07" db="EMBL/GenBank/DDBJ databases">
        <title>Finished genome of Venturia effusa.</title>
        <authorList>
            <person name="Young C.A."/>
            <person name="Cox M.P."/>
            <person name="Ganley A.R.D."/>
            <person name="David W.J."/>
        </authorList>
    </citation>
    <scope>NUCLEOTIDE SEQUENCE [LARGE SCALE GENOMIC DNA]</scope>
    <source>
        <strain evidence="3">albino</strain>
    </source>
</reference>
<evidence type="ECO:0000313" key="3">
    <source>
        <dbReference type="Proteomes" id="UP000316270"/>
    </source>
</evidence>
<accession>A0A517LG09</accession>
<organism evidence="2 3">
    <name type="scientific">Venturia effusa</name>
    <dbReference type="NCBI Taxonomy" id="50376"/>
    <lineage>
        <taxon>Eukaryota</taxon>
        <taxon>Fungi</taxon>
        <taxon>Dikarya</taxon>
        <taxon>Ascomycota</taxon>
        <taxon>Pezizomycotina</taxon>
        <taxon>Dothideomycetes</taxon>
        <taxon>Pleosporomycetidae</taxon>
        <taxon>Venturiales</taxon>
        <taxon>Venturiaceae</taxon>
        <taxon>Venturia</taxon>
    </lineage>
</organism>
<dbReference type="AlphaFoldDB" id="A0A517LG09"/>
<dbReference type="OrthoDB" id="10512331at2759"/>
<evidence type="ECO:0000256" key="1">
    <source>
        <dbReference type="SAM" id="MobiDB-lite"/>
    </source>
</evidence>
<feature type="compositionally biased region" description="Polar residues" evidence="1">
    <location>
        <begin position="46"/>
        <end position="68"/>
    </location>
</feature>
<gene>
    <name evidence="2" type="ORF">FKW77_008226</name>
</gene>
<name>A0A517LG09_9PEZI</name>
<evidence type="ECO:0000313" key="2">
    <source>
        <dbReference type="EMBL" id="QDS74580.1"/>
    </source>
</evidence>
<proteinExistence type="predicted"/>
<dbReference type="EMBL" id="CP042195">
    <property type="protein sequence ID" value="QDS74580.1"/>
    <property type="molecule type" value="Genomic_DNA"/>
</dbReference>
<sequence>MAISTLELLQRESLSSQQVPEKKQIPAGSQRLGTDTGLSLDELATKDSSQPDPNINLTNTPTAASKESTESSLATKFATTITLLHQLPAALHGCTVYFNDELSLTTQKLTTVTLSLEEIIEAEDWGQIEDTEIGKSLLRGMKAVERAVLSSDAFSDEGMQGVCNAAWKLAGMVEAVVGR</sequence>
<keyword evidence="3" id="KW-1185">Reference proteome</keyword>
<feature type="region of interest" description="Disordered" evidence="1">
    <location>
        <begin position="12"/>
        <end position="68"/>
    </location>
</feature>
<dbReference type="Proteomes" id="UP000316270">
    <property type="component" value="Chromosome 11"/>
</dbReference>
<protein>
    <submittedName>
        <fullName evidence="2">Uncharacterized protein</fullName>
    </submittedName>
</protein>